<evidence type="ECO:0000313" key="5">
    <source>
        <dbReference type="EMBL" id="OGG27016.1"/>
    </source>
</evidence>
<dbReference type="PANTHER" id="PTHR10302">
    <property type="entry name" value="SINGLE-STRANDED DNA-BINDING PROTEIN"/>
    <property type="match status" value="1"/>
</dbReference>
<dbReference type="GO" id="GO:0003697">
    <property type="term" value="F:single-stranded DNA binding"/>
    <property type="evidence" value="ECO:0007669"/>
    <property type="project" value="UniProtKB-UniRule"/>
</dbReference>
<evidence type="ECO:0000256" key="1">
    <source>
        <dbReference type="ARBA" id="ARBA00023125"/>
    </source>
</evidence>
<dbReference type="Gene3D" id="2.40.50.140">
    <property type="entry name" value="Nucleic acid-binding proteins"/>
    <property type="match status" value="1"/>
</dbReference>
<evidence type="ECO:0000256" key="2">
    <source>
        <dbReference type="HAMAP-Rule" id="MF_00984"/>
    </source>
</evidence>
<comment type="subunit">
    <text evidence="2">Homotetramer.</text>
</comment>
<proteinExistence type="inferred from homology"/>
<dbReference type="NCBIfam" id="TIGR00621">
    <property type="entry name" value="ssb"/>
    <property type="match status" value="1"/>
</dbReference>
<protein>
    <recommendedName>
        <fullName evidence="2 3">Single-stranded DNA-binding protein</fullName>
        <shortName evidence="2">SSB</shortName>
    </recommendedName>
</protein>
<dbReference type="PANTHER" id="PTHR10302:SF27">
    <property type="entry name" value="SINGLE-STRANDED DNA-BINDING PROTEIN"/>
    <property type="match status" value="1"/>
</dbReference>
<dbReference type="GO" id="GO:0006260">
    <property type="term" value="P:DNA replication"/>
    <property type="evidence" value="ECO:0007669"/>
    <property type="project" value="InterPro"/>
</dbReference>
<dbReference type="InterPro" id="IPR011344">
    <property type="entry name" value="ssDNA-bd"/>
</dbReference>
<dbReference type="CDD" id="cd04496">
    <property type="entry name" value="SSB_OBF"/>
    <property type="match status" value="1"/>
</dbReference>
<dbReference type="PROSITE" id="PS50935">
    <property type="entry name" value="SSB"/>
    <property type="match status" value="1"/>
</dbReference>
<dbReference type="InterPro" id="IPR000424">
    <property type="entry name" value="Primosome_PriB/ssb"/>
</dbReference>
<dbReference type="Proteomes" id="UP000176609">
    <property type="component" value="Unassembled WGS sequence"/>
</dbReference>
<comment type="caution">
    <text evidence="5">The sequence shown here is derived from an EMBL/GenBank/DDBJ whole genome shotgun (WGS) entry which is preliminary data.</text>
</comment>
<evidence type="ECO:0000256" key="4">
    <source>
        <dbReference type="SAM" id="MobiDB-lite"/>
    </source>
</evidence>
<evidence type="ECO:0000256" key="3">
    <source>
        <dbReference type="RuleBase" id="RU000524"/>
    </source>
</evidence>
<dbReference type="HAMAP" id="MF_00984">
    <property type="entry name" value="SSB"/>
    <property type="match status" value="1"/>
</dbReference>
<sequence>MSARSLNKVTLIGNLTRDPELRFTPAGTAVCTFGLATNRSWTTQTGETKEETEFHRIVAWNKLGELCSQLLAKGRKVYVEGRLATHSWIGQDGGQRSSTEIVIEDMIILDSKRVIKEESSESKPAEVRQLADDSDLTDKSTSTKKSPPKLSVKEDLSEKKKDEEVVTSSEVKNEDITPDDIPF</sequence>
<dbReference type="InterPro" id="IPR012340">
    <property type="entry name" value="NA-bd_OB-fold"/>
</dbReference>
<gene>
    <name evidence="5" type="ORF">A2960_02625</name>
</gene>
<dbReference type="EMBL" id="MFJR01000007">
    <property type="protein sequence ID" value="OGG27016.1"/>
    <property type="molecule type" value="Genomic_DNA"/>
</dbReference>
<name>A0A1F6AQN9_9BACT</name>
<dbReference type="SUPFAM" id="SSF50249">
    <property type="entry name" value="Nucleic acid-binding proteins"/>
    <property type="match status" value="1"/>
</dbReference>
<feature type="compositionally biased region" description="Basic and acidic residues" evidence="4">
    <location>
        <begin position="118"/>
        <end position="131"/>
    </location>
</feature>
<dbReference type="Pfam" id="PF00436">
    <property type="entry name" value="SSB"/>
    <property type="match status" value="1"/>
</dbReference>
<accession>A0A1F6AQN9</accession>
<feature type="region of interest" description="Disordered" evidence="4">
    <location>
        <begin position="118"/>
        <end position="183"/>
    </location>
</feature>
<organism evidence="5 6">
    <name type="scientific">Candidatus Gottesmanbacteria bacterium RIFCSPLOWO2_01_FULL_39_12b</name>
    <dbReference type="NCBI Taxonomy" id="1798388"/>
    <lineage>
        <taxon>Bacteria</taxon>
        <taxon>Candidatus Gottesmaniibacteriota</taxon>
    </lineage>
</organism>
<comment type="caution">
    <text evidence="2">Lacks conserved residue(s) required for the propagation of feature annotation.</text>
</comment>
<dbReference type="AlphaFoldDB" id="A0A1F6AQN9"/>
<feature type="compositionally biased region" description="Basic and acidic residues" evidence="4">
    <location>
        <begin position="151"/>
        <end position="164"/>
    </location>
</feature>
<feature type="compositionally biased region" description="Low complexity" evidence="4">
    <location>
        <begin position="139"/>
        <end position="150"/>
    </location>
</feature>
<keyword evidence="1 2" id="KW-0238">DNA-binding</keyword>
<reference evidence="5 6" key="1">
    <citation type="journal article" date="2016" name="Nat. Commun.">
        <title>Thousands of microbial genomes shed light on interconnected biogeochemical processes in an aquifer system.</title>
        <authorList>
            <person name="Anantharaman K."/>
            <person name="Brown C.T."/>
            <person name="Hug L.A."/>
            <person name="Sharon I."/>
            <person name="Castelle C.J."/>
            <person name="Probst A.J."/>
            <person name="Thomas B.C."/>
            <person name="Singh A."/>
            <person name="Wilkins M.J."/>
            <person name="Karaoz U."/>
            <person name="Brodie E.L."/>
            <person name="Williams K.H."/>
            <person name="Hubbard S.S."/>
            <person name="Banfield J.F."/>
        </authorList>
    </citation>
    <scope>NUCLEOTIDE SEQUENCE [LARGE SCALE GENOMIC DNA]</scope>
</reference>
<evidence type="ECO:0000313" key="6">
    <source>
        <dbReference type="Proteomes" id="UP000176609"/>
    </source>
</evidence>
<dbReference type="GO" id="GO:0009295">
    <property type="term" value="C:nucleoid"/>
    <property type="evidence" value="ECO:0007669"/>
    <property type="project" value="TreeGrafter"/>
</dbReference>